<name>A0A7G9YR43_9EURY</name>
<keyword evidence="1" id="KW-0472">Membrane</keyword>
<protein>
    <submittedName>
        <fullName evidence="2">Uncharacterized protein</fullName>
    </submittedName>
</protein>
<keyword evidence="1" id="KW-1133">Transmembrane helix</keyword>
<organism evidence="2">
    <name type="scientific">Candidatus Methanogaster sp. ANME-2c ERB4</name>
    <dbReference type="NCBI Taxonomy" id="2759911"/>
    <lineage>
        <taxon>Archaea</taxon>
        <taxon>Methanobacteriati</taxon>
        <taxon>Methanobacteriota</taxon>
        <taxon>Stenosarchaea group</taxon>
        <taxon>Methanomicrobia</taxon>
        <taxon>Methanosarcinales</taxon>
        <taxon>ANME-2 cluster</taxon>
        <taxon>Candidatus Methanogasteraceae</taxon>
        <taxon>Candidatus Methanogaster</taxon>
    </lineage>
</organism>
<evidence type="ECO:0000313" key="2">
    <source>
        <dbReference type="EMBL" id="QNO50477.1"/>
    </source>
</evidence>
<dbReference type="AlphaFoldDB" id="A0A7G9YR43"/>
<reference evidence="2" key="1">
    <citation type="submission" date="2020-06" db="EMBL/GenBank/DDBJ databases">
        <title>Unique genomic features of the anaerobic methanotrophic archaea.</title>
        <authorList>
            <person name="Chadwick G.L."/>
            <person name="Skennerton C.T."/>
            <person name="Laso-Perez R."/>
            <person name="Leu A.O."/>
            <person name="Speth D.R."/>
            <person name="Yu H."/>
            <person name="Morgan-Lang C."/>
            <person name="Hatzenpichler R."/>
            <person name="Goudeau D."/>
            <person name="Malmstrom R."/>
            <person name="Brazelton W.J."/>
            <person name="Woyke T."/>
            <person name="Hallam S.J."/>
            <person name="Tyson G.W."/>
            <person name="Wegener G."/>
            <person name="Boetius A."/>
            <person name="Orphan V."/>
        </authorList>
    </citation>
    <scope>NUCLEOTIDE SEQUENCE</scope>
</reference>
<accession>A0A7G9YR43</accession>
<evidence type="ECO:0000256" key="1">
    <source>
        <dbReference type="SAM" id="Phobius"/>
    </source>
</evidence>
<gene>
    <name evidence="2" type="ORF">EGLMOMJH_00016</name>
</gene>
<keyword evidence="1" id="KW-0812">Transmembrane</keyword>
<dbReference type="EMBL" id="MT631437">
    <property type="protein sequence ID" value="QNO50477.1"/>
    <property type="molecule type" value="Genomic_DNA"/>
</dbReference>
<proteinExistence type="predicted"/>
<sequence>MIDANDPELRGGLLKWAWIISIGMLVLGYIIMFLLITGKIELR</sequence>
<feature type="transmembrane region" description="Helical" evidence="1">
    <location>
        <begin position="16"/>
        <end position="36"/>
    </location>
</feature>